<evidence type="ECO:0000313" key="3">
    <source>
        <dbReference type="EMBL" id="KAJ4824348.1"/>
    </source>
</evidence>
<gene>
    <name evidence="3" type="ORF">Tsubulata_045694</name>
</gene>
<dbReference type="EMBL" id="JAKUCV010007206">
    <property type="protein sequence ID" value="KAJ4824348.1"/>
    <property type="molecule type" value="Genomic_DNA"/>
</dbReference>
<dbReference type="GO" id="GO:0000462">
    <property type="term" value="P:maturation of SSU-rRNA from tricistronic rRNA transcript (SSU-rRNA, 5.8S rRNA, LSU-rRNA)"/>
    <property type="evidence" value="ECO:0007669"/>
    <property type="project" value="TreeGrafter"/>
</dbReference>
<proteinExistence type="predicted"/>
<organism evidence="3 4">
    <name type="scientific">Turnera subulata</name>
    <dbReference type="NCBI Taxonomy" id="218843"/>
    <lineage>
        <taxon>Eukaryota</taxon>
        <taxon>Viridiplantae</taxon>
        <taxon>Streptophyta</taxon>
        <taxon>Embryophyta</taxon>
        <taxon>Tracheophyta</taxon>
        <taxon>Spermatophyta</taxon>
        <taxon>Magnoliopsida</taxon>
        <taxon>eudicotyledons</taxon>
        <taxon>Gunneridae</taxon>
        <taxon>Pentapetalae</taxon>
        <taxon>rosids</taxon>
        <taxon>fabids</taxon>
        <taxon>Malpighiales</taxon>
        <taxon>Passifloraceae</taxon>
        <taxon>Turnera</taxon>
    </lineage>
</organism>
<dbReference type="GO" id="GO:0003924">
    <property type="term" value="F:GTPase activity"/>
    <property type="evidence" value="ECO:0007669"/>
    <property type="project" value="TreeGrafter"/>
</dbReference>
<feature type="domain" description="Ribosome biogenesis protein BMS1/TSR1 C-terminal" evidence="2">
    <location>
        <begin position="160"/>
        <end position="342"/>
    </location>
</feature>
<dbReference type="Pfam" id="PF04950">
    <property type="entry name" value="RIBIOP_C"/>
    <property type="match status" value="1"/>
</dbReference>
<dbReference type="GO" id="GO:0005525">
    <property type="term" value="F:GTP binding"/>
    <property type="evidence" value="ECO:0007669"/>
    <property type="project" value="TreeGrafter"/>
</dbReference>
<sequence length="359" mass="40265">MECLFSLRFAAVLLLSTARLHPQPDNTVDAGRMKVPEMAKVVDLVAFVASTNSSSGYIDSFGSQCMFRSLGLRRTVVFIPDFRVQLRKRNDSKNVCSSSLAGEFLANCMFYPADKKDELLKTFSHSFCWTAVPLAIQGAKAHNASLEKPTAIPHSPEVLAMPTTVDIAVDDFNSGKCTLLVTGYLRAHSLSVNQLNPLLQAAWIVMPESENLTREQIEDEIKNIKAAHVEDAELIFHVGFQQFVARPLFSTDNMKSVDPDRIMLKIIPTDYPQRVSKSKASARYMFHHPEDVRSFKPVEVWAKCGHHGRIKEPVGTQEAMKCVFNGVLLQNDTVCMSLYNRAYPMWPEHLFPSVDAVRE</sequence>
<dbReference type="SMART" id="SM01362">
    <property type="entry name" value="DUF663"/>
    <property type="match status" value="1"/>
</dbReference>
<dbReference type="InterPro" id="IPR007034">
    <property type="entry name" value="BMS1_TSR1_C"/>
</dbReference>
<dbReference type="GO" id="GO:0034511">
    <property type="term" value="F:U3 snoRNA binding"/>
    <property type="evidence" value="ECO:0007669"/>
    <property type="project" value="TreeGrafter"/>
</dbReference>
<reference evidence="3" key="1">
    <citation type="submission" date="2022-02" db="EMBL/GenBank/DDBJ databases">
        <authorList>
            <person name="Henning P.M."/>
            <person name="McCubbin A.G."/>
            <person name="Shore J.S."/>
        </authorList>
    </citation>
    <scope>NUCLEOTIDE SEQUENCE</scope>
    <source>
        <strain evidence="3">F60SS</strain>
        <tissue evidence="3">Leaves</tissue>
    </source>
</reference>
<protein>
    <recommendedName>
        <fullName evidence="2">Ribosome biogenesis protein BMS1/TSR1 C-terminal domain-containing protein</fullName>
    </recommendedName>
</protein>
<keyword evidence="1" id="KW-0732">Signal</keyword>
<dbReference type="OrthoDB" id="119302at2759"/>
<evidence type="ECO:0000259" key="2">
    <source>
        <dbReference type="SMART" id="SM01362"/>
    </source>
</evidence>
<feature type="signal peptide" evidence="1">
    <location>
        <begin position="1"/>
        <end position="22"/>
    </location>
</feature>
<keyword evidence="4" id="KW-1185">Reference proteome</keyword>
<dbReference type="PANTHER" id="PTHR12858:SF1">
    <property type="entry name" value="PRE-RRNA-PROCESSING PROTEIN TSR1 HOMOLOG"/>
    <property type="match status" value="1"/>
</dbReference>
<dbReference type="AlphaFoldDB" id="A0A9Q0F3P0"/>
<evidence type="ECO:0000256" key="1">
    <source>
        <dbReference type="SAM" id="SignalP"/>
    </source>
</evidence>
<reference evidence="3" key="2">
    <citation type="journal article" date="2023" name="Plants (Basel)">
        <title>Annotation of the Turnera subulata (Passifloraceae) Draft Genome Reveals the S-Locus Evolved after the Divergence of Turneroideae from Passifloroideae in a Stepwise Manner.</title>
        <authorList>
            <person name="Henning P.M."/>
            <person name="Roalson E.H."/>
            <person name="Mir W."/>
            <person name="McCubbin A.G."/>
            <person name="Shore J.S."/>
        </authorList>
    </citation>
    <scope>NUCLEOTIDE SEQUENCE</scope>
    <source>
        <strain evidence="3">F60SS</strain>
    </source>
</reference>
<dbReference type="InterPro" id="IPR039761">
    <property type="entry name" value="Bms1/Tsr1"/>
</dbReference>
<accession>A0A9Q0F3P0</accession>
<dbReference type="Proteomes" id="UP001141552">
    <property type="component" value="Unassembled WGS sequence"/>
</dbReference>
<dbReference type="PANTHER" id="PTHR12858">
    <property type="entry name" value="RIBOSOME BIOGENESIS PROTEIN"/>
    <property type="match status" value="1"/>
</dbReference>
<feature type="chain" id="PRO_5040160236" description="Ribosome biogenesis protein BMS1/TSR1 C-terminal domain-containing protein" evidence="1">
    <location>
        <begin position="23"/>
        <end position="359"/>
    </location>
</feature>
<name>A0A9Q0F3P0_9ROSI</name>
<evidence type="ECO:0000313" key="4">
    <source>
        <dbReference type="Proteomes" id="UP001141552"/>
    </source>
</evidence>
<dbReference type="GO" id="GO:0030688">
    <property type="term" value="C:preribosome, small subunit precursor"/>
    <property type="evidence" value="ECO:0007669"/>
    <property type="project" value="TreeGrafter"/>
</dbReference>
<comment type="caution">
    <text evidence="3">The sequence shown here is derived from an EMBL/GenBank/DDBJ whole genome shotgun (WGS) entry which is preliminary data.</text>
</comment>
<dbReference type="GO" id="GO:0000479">
    <property type="term" value="P:endonucleolytic cleavage of tricistronic rRNA transcript (SSU-rRNA, 5.8S rRNA, LSU-rRNA)"/>
    <property type="evidence" value="ECO:0007669"/>
    <property type="project" value="TreeGrafter"/>
</dbReference>